<sequence>MKKTSEEIKKICDLYENIFIKQVENKFGIGYELSAKKLLPMLVKNYFDYNVPLDITDYFDIVIKKTNLIKKEKKQMYLYYAEKIYCVFKDFNVDNLFSDEELKELSLKLSLYCLNKYYKTNKNTPFSAYMISRINCITKSLLNNEDRLITFYVTFVGKTDKIENYLVNKYFYICEKYLNNNVDLFRQILNDILSLPNLTRVKILSRLLKKVNKKNSNKKPKQKMDLSMVRNQDNIKEQLIRSYYSYMQDKKHKYKFYDDKNIVDENLKEILEKTVDSYLNGNSKKYPSSYITTVLSKRLKFYQNRTIKEKYLAKIIEITKDYIDVLDDYYKNKNLSYTKKGQIEEYMNLILEEYIENGSYEIDNKKYFKQMLNKYEEIEKIVGDSYEYKFKNQRSKRNKKSKII</sequence>
<evidence type="ECO:0000313" key="1">
    <source>
        <dbReference type="EMBL" id="HIU40462.1"/>
    </source>
</evidence>
<accession>A0A9D1IQV4</accession>
<reference evidence="1" key="1">
    <citation type="submission" date="2020-10" db="EMBL/GenBank/DDBJ databases">
        <authorList>
            <person name="Gilroy R."/>
        </authorList>
    </citation>
    <scope>NUCLEOTIDE SEQUENCE</scope>
    <source>
        <strain evidence="1">CHK193-30670</strain>
    </source>
</reference>
<dbReference type="Proteomes" id="UP000824074">
    <property type="component" value="Unassembled WGS sequence"/>
</dbReference>
<comment type="caution">
    <text evidence="1">The sequence shown here is derived from an EMBL/GenBank/DDBJ whole genome shotgun (WGS) entry which is preliminary data.</text>
</comment>
<dbReference type="AlphaFoldDB" id="A0A9D1IQV4"/>
<evidence type="ECO:0000313" key="2">
    <source>
        <dbReference type="Proteomes" id="UP000824074"/>
    </source>
</evidence>
<protein>
    <submittedName>
        <fullName evidence="1">Uncharacterized protein</fullName>
    </submittedName>
</protein>
<name>A0A9D1IQV4_9FIRM</name>
<organism evidence="1 2">
    <name type="scientific">Candidatus Aphodocola excrementigallinarum</name>
    <dbReference type="NCBI Taxonomy" id="2840670"/>
    <lineage>
        <taxon>Bacteria</taxon>
        <taxon>Bacillati</taxon>
        <taxon>Bacillota</taxon>
        <taxon>Bacilli</taxon>
        <taxon>Candidatus Aphodocola</taxon>
    </lineage>
</organism>
<reference evidence="1" key="2">
    <citation type="journal article" date="2021" name="PeerJ">
        <title>Extensive microbial diversity within the chicken gut microbiome revealed by metagenomics and culture.</title>
        <authorList>
            <person name="Gilroy R."/>
            <person name="Ravi A."/>
            <person name="Getino M."/>
            <person name="Pursley I."/>
            <person name="Horton D.L."/>
            <person name="Alikhan N.F."/>
            <person name="Baker D."/>
            <person name="Gharbi K."/>
            <person name="Hall N."/>
            <person name="Watson M."/>
            <person name="Adriaenssens E.M."/>
            <person name="Foster-Nyarko E."/>
            <person name="Jarju S."/>
            <person name="Secka A."/>
            <person name="Antonio M."/>
            <person name="Oren A."/>
            <person name="Chaudhuri R.R."/>
            <person name="La Ragione R."/>
            <person name="Hildebrand F."/>
            <person name="Pallen M.J."/>
        </authorList>
    </citation>
    <scope>NUCLEOTIDE SEQUENCE</scope>
    <source>
        <strain evidence="1">CHK193-30670</strain>
    </source>
</reference>
<dbReference type="EMBL" id="DVMT01000041">
    <property type="protein sequence ID" value="HIU40462.1"/>
    <property type="molecule type" value="Genomic_DNA"/>
</dbReference>
<gene>
    <name evidence="1" type="ORF">IAB68_04100</name>
</gene>
<proteinExistence type="predicted"/>